<dbReference type="PANTHER" id="PTHR24093:SF369">
    <property type="entry name" value="CALCIUM-TRANSPORTING ATPASE"/>
    <property type="match status" value="1"/>
</dbReference>
<dbReference type="STRING" id="329046.A0A1Y2CA12"/>
<evidence type="ECO:0000256" key="2">
    <source>
        <dbReference type="ARBA" id="ARBA00022692"/>
    </source>
</evidence>
<dbReference type="Gene3D" id="3.40.50.1000">
    <property type="entry name" value="HAD superfamily/HAD-like"/>
    <property type="match status" value="1"/>
</dbReference>
<comment type="subcellular location">
    <subcellularLocation>
        <location evidence="1">Endomembrane system</location>
        <topology evidence="1">Multi-pass membrane protein</topology>
    </subcellularLocation>
</comment>
<dbReference type="GO" id="GO:0012505">
    <property type="term" value="C:endomembrane system"/>
    <property type="evidence" value="ECO:0007669"/>
    <property type="project" value="UniProtKB-SubCell"/>
</dbReference>
<dbReference type="EMBL" id="MCGO01000024">
    <property type="protein sequence ID" value="ORY43694.1"/>
    <property type="molecule type" value="Genomic_DNA"/>
</dbReference>
<dbReference type="FunFam" id="2.70.150.10:FF:000028">
    <property type="entry name" value="Calcium-transporting ATPase"/>
    <property type="match status" value="1"/>
</dbReference>
<dbReference type="Pfam" id="PF00690">
    <property type="entry name" value="Cation_ATPase_N"/>
    <property type="match status" value="1"/>
</dbReference>
<evidence type="ECO:0000256" key="8">
    <source>
        <dbReference type="SAM" id="MobiDB-lite"/>
    </source>
</evidence>
<dbReference type="NCBIfam" id="TIGR01494">
    <property type="entry name" value="ATPase_P-type"/>
    <property type="match status" value="1"/>
</dbReference>
<feature type="transmembrane region" description="Helical" evidence="9">
    <location>
        <begin position="139"/>
        <end position="156"/>
    </location>
</feature>
<dbReference type="SUPFAM" id="SSF81665">
    <property type="entry name" value="Calcium ATPase, transmembrane domain M"/>
    <property type="match status" value="1"/>
</dbReference>
<keyword evidence="6 9" id="KW-1133">Transmembrane helix</keyword>
<sequence length="752" mass="80802">MSQITLQVNGSQHDIEDPPAPARTFPASPSDSNKGLLKATPVPTMELEAHKSSAFAFTKEELASLVSPHKDPARLAEVGAVQGVLRGLNVDESVGLKVGSNGTVVDQDIRLATYGANRLPTVKPKTIFYYMFQAWSDKIMILLTVVSFISLGIGIWEDVKTENPAERIHWVEGFSVMTAVIVVVLATSINDLQKDKQFRMLNSKKEDRSVKGIRNGQTQMISIYEILVGDILTLEPGDIIAADGVYISGMGLKCDESSATGETDAIRKGEGKDSLIVSGSKVTEGIGKYVVTGVGQSSFFGNIMMALRTENQETPLQIKLDWLAERIAKFGTGFAVLLFLLLLLKYVIVTLTTVGFGESVASQESGAEVAQHLVKILLTSIAIVAVAVPEGLPLAVTLALAYATTRMMKDNNLVRVLSACETMGNATTICSDKTGTLTQNRMTVVAGVIGKNVAFEGDDEIKVLTKSLEALPSSSGTYATAGDSSSKIPGPKSADLLDAVMEGVSINSSAFESLDESTQKIELIDPCGEKAKVVQVYPFSSERKSMATLVKVTRADGSVVYRMHVKGASEIVMKYCDRVALLPHHKLSGAVPAVGSRSNPETSIIYPLDDKLTSDYLAIIESFALQSLRTICWLTRERVVAAKKAERESKKDDKITATYEGVIAGPDASPFTALSIPSKSYGETGSFVESHISEEELITDADILSHALALEEFGAQGLLLASIVGIEDPLRLELSKLSSLVKVQVLLSVWSR</sequence>
<dbReference type="SUPFAM" id="SSF81660">
    <property type="entry name" value="Metal cation-transporting ATPase, ATP-binding domain N"/>
    <property type="match status" value="1"/>
</dbReference>
<dbReference type="Pfam" id="PF13246">
    <property type="entry name" value="Cation_ATPase"/>
    <property type="match status" value="1"/>
</dbReference>
<evidence type="ECO:0000313" key="13">
    <source>
        <dbReference type="Proteomes" id="UP000193642"/>
    </source>
</evidence>
<feature type="transmembrane region" description="Helical" evidence="9">
    <location>
        <begin position="168"/>
        <end position="189"/>
    </location>
</feature>
<feature type="transmembrane region" description="Helical" evidence="9">
    <location>
        <begin position="334"/>
        <end position="356"/>
    </location>
</feature>
<dbReference type="InterPro" id="IPR004014">
    <property type="entry name" value="ATPase_P-typ_cation-transptr_N"/>
</dbReference>
<evidence type="ECO:0000259" key="11">
    <source>
        <dbReference type="Pfam" id="PF00690"/>
    </source>
</evidence>
<evidence type="ECO:0000256" key="5">
    <source>
        <dbReference type="ARBA" id="ARBA00022842"/>
    </source>
</evidence>
<feature type="domain" description="P-type ATPase A" evidence="10">
    <location>
        <begin position="207"/>
        <end position="306"/>
    </location>
</feature>
<dbReference type="Gene3D" id="3.40.1110.10">
    <property type="entry name" value="Calcium-transporting ATPase, cytoplasmic domain N"/>
    <property type="match status" value="1"/>
</dbReference>
<reference evidence="12 13" key="1">
    <citation type="submission" date="2016-07" db="EMBL/GenBank/DDBJ databases">
        <title>Pervasive Adenine N6-methylation of Active Genes in Fungi.</title>
        <authorList>
            <consortium name="DOE Joint Genome Institute"/>
            <person name="Mondo S.J."/>
            <person name="Dannebaum R.O."/>
            <person name="Kuo R.C."/>
            <person name="Labutti K."/>
            <person name="Haridas S."/>
            <person name="Kuo A."/>
            <person name="Salamov A."/>
            <person name="Ahrendt S.R."/>
            <person name="Lipzen A."/>
            <person name="Sullivan W."/>
            <person name="Andreopoulos W.B."/>
            <person name="Clum A."/>
            <person name="Lindquist E."/>
            <person name="Daum C."/>
            <person name="Ramamoorthy G.K."/>
            <person name="Gryganskyi A."/>
            <person name="Culley D."/>
            <person name="Magnuson J.K."/>
            <person name="James T.Y."/>
            <person name="O'Malley M.A."/>
            <person name="Stajich J.E."/>
            <person name="Spatafora J.W."/>
            <person name="Visel A."/>
            <person name="Grigoriev I.V."/>
        </authorList>
    </citation>
    <scope>NUCLEOTIDE SEQUENCE [LARGE SCALE GENOMIC DNA]</scope>
    <source>
        <strain evidence="12 13">JEL800</strain>
    </source>
</reference>
<name>A0A1Y2CA12_9FUNG</name>
<evidence type="ECO:0000259" key="10">
    <source>
        <dbReference type="Pfam" id="PF00122"/>
    </source>
</evidence>
<dbReference type="PRINTS" id="PR00119">
    <property type="entry name" value="CATATPASE"/>
</dbReference>
<dbReference type="InterPro" id="IPR001757">
    <property type="entry name" value="P_typ_ATPase"/>
</dbReference>
<gene>
    <name evidence="12" type="ORF">BCR33DRAFT_850907</name>
</gene>
<evidence type="ECO:0000256" key="9">
    <source>
        <dbReference type="SAM" id="Phobius"/>
    </source>
</evidence>
<accession>A0A1Y2CA12</accession>
<dbReference type="InterPro" id="IPR023214">
    <property type="entry name" value="HAD_sf"/>
</dbReference>
<evidence type="ECO:0000256" key="1">
    <source>
        <dbReference type="ARBA" id="ARBA00004127"/>
    </source>
</evidence>
<dbReference type="PANTHER" id="PTHR24093">
    <property type="entry name" value="CATION TRANSPORTING ATPASE"/>
    <property type="match status" value="1"/>
</dbReference>
<feature type="compositionally biased region" description="Polar residues" evidence="8">
    <location>
        <begin position="1"/>
        <end position="12"/>
    </location>
</feature>
<dbReference type="GO" id="GO:0016887">
    <property type="term" value="F:ATP hydrolysis activity"/>
    <property type="evidence" value="ECO:0007669"/>
    <property type="project" value="InterPro"/>
</dbReference>
<keyword evidence="2 9" id="KW-0812">Transmembrane</keyword>
<proteinExistence type="predicted"/>
<feature type="domain" description="Cation-transporting P-type ATPase N-terminal" evidence="11">
    <location>
        <begin position="80"/>
        <end position="150"/>
    </location>
</feature>
<evidence type="ECO:0000256" key="7">
    <source>
        <dbReference type="ARBA" id="ARBA00023136"/>
    </source>
</evidence>
<keyword evidence="7 9" id="KW-0472">Membrane</keyword>
<evidence type="ECO:0000256" key="3">
    <source>
        <dbReference type="ARBA" id="ARBA00022741"/>
    </source>
</evidence>
<feature type="transmembrane region" description="Helical" evidence="9">
    <location>
        <begin position="376"/>
        <end position="403"/>
    </location>
</feature>
<dbReference type="OrthoDB" id="3352408at2759"/>
<organism evidence="12 13">
    <name type="scientific">Rhizoclosmatium globosum</name>
    <dbReference type="NCBI Taxonomy" id="329046"/>
    <lineage>
        <taxon>Eukaryota</taxon>
        <taxon>Fungi</taxon>
        <taxon>Fungi incertae sedis</taxon>
        <taxon>Chytridiomycota</taxon>
        <taxon>Chytridiomycota incertae sedis</taxon>
        <taxon>Chytridiomycetes</taxon>
        <taxon>Chytridiales</taxon>
        <taxon>Chytriomycetaceae</taxon>
        <taxon>Rhizoclosmatium</taxon>
    </lineage>
</organism>
<keyword evidence="4" id="KW-0067">ATP-binding</keyword>
<dbReference type="AlphaFoldDB" id="A0A1Y2CA12"/>
<comment type="caution">
    <text evidence="12">The sequence shown here is derived from an EMBL/GenBank/DDBJ whole genome shotgun (WGS) entry which is preliminary data.</text>
</comment>
<feature type="region of interest" description="Disordered" evidence="8">
    <location>
        <begin position="1"/>
        <end position="35"/>
    </location>
</feature>
<dbReference type="InterPro" id="IPR023298">
    <property type="entry name" value="ATPase_P-typ_TM_dom_sf"/>
</dbReference>
<keyword evidence="13" id="KW-1185">Reference proteome</keyword>
<evidence type="ECO:0000313" key="12">
    <source>
        <dbReference type="EMBL" id="ORY43694.1"/>
    </source>
</evidence>
<dbReference type="Proteomes" id="UP000193642">
    <property type="component" value="Unassembled WGS sequence"/>
</dbReference>
<keyword evidence="3" id="KW-0547">Nucleotide-binding</keyword>
<dbReference type="GO" id="GO:0005886">
    <property type="term" value="C:plasma membrane"/>
    <property type="evidence" value="ECO:0007669"/>
    <property type="project" value="TreeGrafter"/>
</dbReference>
<dbReference type="SUPFAM" id="SSF81653">
    <property type="entry name" value="Calcium ATPase, transduction domain A"/>
    <property type="match status" value="1"/>
</dbReference>
<dbReference type="InterPro" id="IPR023299">
    <property type="entry name" value="ATPase_P-typ_cyto_dom_N"/>
</dbReference>
<dbReference type="GO" id="GO:0006874">
    <property type="term" value="P:intracellular calcium ion homeostasis"/>
    <property type="evidence" value="ECO:0007669"/>
    <property type="project" value="TreeGrafter"/>
</dbReference>
<protein>
    <submittedName>
        <fullName evidence="12">Calcium ATPase</fullName>
    </submittedName>
</protein>
<keyword evidence="5" id="KW-0460">Magnesium</keyword>
<evidence type="ECO:0000256" key="4">
    <source>
        <dbReference type="ARBA" id="ARBA00022840"/>
    </source>
</evidence>
<dbReference type="GO" id="GO:0005388">
    <property type="term" value="F:P-type calcium transporter activity"/>
    <property type="evidence" value="ECO:0007669"/>
    <property type="project" value="TreeGrafter"/>
</dbReference>
<dbReference type="Gene3D" id="2.70.150.10">
    <property type="entry name" value="Calcium-transporting ATPase, cytoplasmic transduction domain A"/>
    <property type="match status" value="1"/>
</dbReference>
<dbReference type="InterPro" id="IPR059000">
    <property type="entry name" value="ATPase_P-type_domA"/>
</dbReference>
<dbReference type="PROSITE" id="PS00154">
    <property type="entry name" value="ATPASE_E1_E2"/>
    <property type="match status" value="1"/>
</dbReference>
<evidence type="ECO:0000256" key="6">
    <source>
        <dbReference type="ARBA" id="ARBA00022989"/>
    </source>
</evidence>
<dbReference type="GO" id="GO:0005524">
    <property type="term" value="F:ATP binding"/>
    <property type="evidence" value="ECO:0007669"/>
    <property type="project" value="UniProtKB-KW"/>
</dbReference>
<dbReference type="InterPro" id="IPR008250">
    <property type="entry name" value="ATPase_P-typ_transduc_dom_A_sf"/>
</dbReference>
<dbReference type="Pfam" id="PF00122">
    <property type="entry name" value="E1-E2_ATPase"/>
    <property type="match status" value="1"/>
</dbReference>
<dbReference type="InterPro" id="IPR018303">
    <property type="entry name" value="ATPase_P-typ_P_site"/>
</dbReference>
<dbReference type="Gene3D" id="1.20.1110.10">
    <property type="entry name" value="Calcium-transporting ATPase, transmembrane domain"/>
    <property type="match status" value="1"/>
</dbReference>